<reference evidence="3" key="1">
    <citation type="submission" date="2018-06" db="EMBL/GenBank/DDBJ databases">
        <authorList>
            <person name="Zhirakovskaya E."/>
        </authorList>
    </citation>
    <scope>NUCLEOTIDE SEQUENCE</scope>
</reference>
<organism evidence="3">
    <name type="scientific">hydrothermal vent metagenome</name>
    <dbReference type="NCBI Taxonomy" id="652676"/>
    <lineage>
        <taxon>unclassified sequences</taxon>
        <taxon>metagenomes</taxon>
        <taxon>ecological metagenomes</taxon>
    </lineage>
</organism>
<feature type="transmembrane region" description="Helical" evidence="1">
    <location>
        <begin position="6"/>
        <end position="26"/>
    </location>
</feature>
<feature type="domain" description="DUF374" evidence="2">
    <location>
        <begin position="61"/>
        <end position="127"/>
    </location>
</feature>
<dbReference type="CDD" id="cd07983">
    <property type="entry name" value="LPLAT_DUF374-like"/>
    <property type="match status" value="1"/>
</dbReference>
<name>A0A3B1BKS2_9ZZZZ</name>
<evidence type="ECO:0000313" key="3">
    <source>
        <dbReference type="EMBL" id="VAX16712.1"/>
    </source>
</evidence>
<dbReference type="InterPro" id="IPR007172">
    <property type="entry name" value="DUF374"/>
</dbReference>
<dbReference type="SUPFAM" id="SSF69593">
    <property type="entry name" value="Glycerol-3-phosphate (1)-acyltransferase"/>
    <property type="match status" value="1"/>
</dbReference>
<dbReference type="AlphaFoldDB" id="A0A3B1BKS2"/>
<dbReference type="Pfam" id="PF04028">
    <property type="entry name" value="DUF374"/>
    <property type="match status" value="1"/>
</dbReference>
<gene>
    <name evidence="3" type="ORF">MNBD_NITROSPINAE02-1630</name>
</gene>
<dbReference type="EMBL" id="UOGE01000013">
    <property type="protein sequence ID" value="VAX16712.1"/>
    <property type="molecule type" value="Genomic_DNA"/>
</dbReference>
<proteinExistence type="predicted"/>
<protein>
    <recommendedName>
        <fullName evidence="2">DUF374 domain-containing protein</fullName>
    </recommendedName>
</protein>
<keyword evidence="1" id="KW-0472">Membrane</keyword>
<keyword evidence="1" id="KW-1133">Transmembrane helix</keyword>
<sequence length="217" mass="24647">MRLVKLRILPVLAFLIMYIVSFTLRLKEVGKEKEKQITREGKPVILSFWHGRLFYIPYYYRKASSGWRILISASDDGEMITRTISWFGYGKVRGSSFKNARRALIGLKRAVDEGYSVAMIADGSRGPCEKMQMGALMVSKLSGAAAIPFAIAFSNCWKMKSWDRFLFPKPFSKVVVIYGDPVIVPPDCASAVLEEKRVELEENLSRITDEADHFFLS</sequence>
<keyword evidence="1" id="KW-0812">Transmembrane</keyword>
<evidence type="ECO:0000256" key="1">
    <source>
        <dbReference type="SAM" id="Phobius"/>
    </source>
</evidence>
<evidence type="ECO:0000259" key="2">
    <source>
        <dbReference type="Pfam" id="PF04028"/>
    </source>
</evidence>
<accession>A0A3B1BKS2</accession>